<keyword evidence="6" id="KW-0677">Repeat</keyword>
<dbReference type="FunFam" id="3.80.10.10:FF:000356">
    <property type="entry name" value="LRR receptor-like serine/threonine-protein kinase"/>
    <property type="match status" value="1"/>
</dbReference>
<evidence type="ECO:0000256" key="7">
    <source>
        <dbReference type="ARBA" id="ARBA00022989"/>
    </source>
</evidence>
<dbReference type="InterPro" id="IPR032675">
    <property type="entry name" value="LRR_dom_sf"/>
</dbReference>
<evidence type="ECO:0000256" key="1">
    <source>
        <dbReference type="ARBA" id="ARBA00004251"/>
    </source>
</evidence>
<comment type="caution">
    <text evidence="10">The sequence shown here is derived from an EMBL/GenBank/DDBJ whole genome shotgun (WGS) entry which is preliminary data.</text>
</comment>
<keyword evidence="7" id="KW-1133">Transmembrane helix</keyword>
<dbReference type="InterPro" id="IPR001611">
    <property type="entry name" value="Leu-rich_rpt"/>
</dbReference>
<name>A0AAN8UN99_9MAGN</name>
<sequence>MACPELIFLWLGNNHFSGQIPSSMEYLKNLRSLHLQNNMLSGPLPQSLQNCSSLRTLDLSINSFTGKLPRWIGKFRVSMQFLNLRSNKLQGEIPIELCNLIYLQILDIAQNNLSGRIPMCFKNLIAMTSSQRNISVSWKRNMILTAVENGSDFGTNLLSEITYNSIIQHYSTLDLEYMQKKPNESSENYRKALRLFNIGKLAKPKSTFTGSYSFTCGLEG</sequence>
<organism evidence="10 11">
    <name type="scientific">Dillenia turbinata</name>
    <dbReference type="NCBI Taxonomy" id="194707"/>
    <lineage>
        <taxon>Eukaryota</taxon>
        <taxon>Viridiplantae</taxon>
        <taxon>Streptophyta</taxon>
        <taxon>Embryophyta</taxon>
        <taxon>Tracheophyta</taxon>
        <taxon>Spermatophyta</taxon>
        <taxon>Magnoliopsida</taxon>
        <taxon>eudicotyledons</taxon>
        <taxon>Gunneridae</taxon>
        <taxon>Pentapetalae</taxon>
        <taxon>Dilleniales</taxon>
        <taxon>Dilleniaceae</taxon>
        <taxon>Dillenia</taxon>
    </lineage>
</organism>
<evidence type="ECO:0000256" key="9">
    <source>
        <dbReference type="ARBA" id="ARBA00023180"/>
    </source>
</evidence>
<dbReference type="EMBL" id="JBAMMX010000024">
    <property type="protein sequence ID" value="KAK6915919.1"/>
    <property type="molecule type" value="Genomic_DNA"/>
</dbReference>
<dbReference type="Pfam" id="PF00560">
    <property type="entry name" value="LRR_1"/>
    <property type="match status" value="5"/>
</dbReference>
<evidence type="ECO:0000256" key="6">
    <source>
        <dbReference type="ARBA" id="ARBA00022737"/>
    </source>
</evidence>
<keyword evidence="8" id="KW-0472">Membrane</keyword>
<evidence type="ECO:0000313" key="11">
    <source>
        <dbReference type="Proteomes" id="UP001370490"/>
    </source>
</evidence>
<protein>
    <submittedName>
        <fullName evidence="10">Leucine-rich repeat</fullName>
    </submittedName>
</protein>
<dbReference type="SUPFAM" id="SSF52058">
    <property type="entry name" value="L domain-like"/>
    <property type="match status" value="1"/>
</dbReference>
<keyword evidence="11" id="KW-1185">Reference proteome</keyword>
<dbReference type="InterPro" id="IPR046956">
    <property type="entry name" value="RLP23-like"/>
</dbReference>
<dbReference type="PANTHER" id="PTHR48063">
    <property type="entry name" value="LRR RECEPTOR-LIKE KINASE"/>
    <property type="match status" value="1"/>
</dbReference>
<dbReference type="Gene3D" id="3.80.10.10">
    <property type="entry name" value="Ribonuclease Inhibitor"/>
    <property type="match status" value="1"/>
</dbReference>
<evidence type="ECO:0000256" key="2">
    <source>
        <dbReference type="ARBA" id="ARBA00022475"/>
    </source>
</evidence>
<evidence type="ECO:0000256" key="4">
    <source>
        <dbReference type="ARBA" id="ARBA00022692"/>
    </source>
</evidence>
<keyword evidence="9" id="KW-0325">Glycoprotein</keyword>
<evidence type="ECO:0000256" key="3">
    <source>
        <dbReference type="ARBA" id="ARBA00022614"/>
    </source>
</evidence>
<comment type="subcellular location">
    <subcellularLocation>
        <location evidence="1">Cell membrane</location>
        <topology evidence="1">Single-pass type I membrane protein</topology>
    </subcellularLocation>
</comment>
<keyword evidence="2" id="KW-1003">Cell membrane</keyword>
<dbReference type="PANTHER" id="PTHR48063:SF112">
    <property type="entry name" value="RECEPTOR LIKE PROTEIN 30-LIKE"/>
    <property type="match status" value="1"/>
</dbReference>
<gene>
    <name evidence="10" type="ORF">RJ641_018780</name>
</gene>
<reference evidence="10 11" key="1">
    <citation type="submission" date="2023-12" db="EMBL/GenBank/DDBJ databases">
        <title>A high-quality genome assembly for Dillenia turbinata (Dilleniales).</title>
        <authorList>
            <person name="Chanderbali A."/>
        </authorList>
    </citation>
    <scope>NUCLEOTIDE SEQUENCE [LARGE SCALE GENOMIC DNA]</scope>
    <source>
        <strain evidence="10">LSX21</strain>
        <tissue evidence="10">Leaf</tissue>
    </source>
</reference>
<dbReference type="AlphaFoldDB" id="A0AAN8UN99"/>
<accession>A0AAN8UN99</accession>
<evidence type="ECO:0000256" key="8">
    <source>
        <dbReference type="ARBA" id="ARBA00023136"/>
    </source>
</evidence>
<evidence type="ECO:0000256" key="5">
    <source>
        <dbReference type="ARBA" id="ARBA00022729"/>
    </source>
</evidence>
<keyword evidence="3" id="KW-0433">Leucine-rich repeat</keyword>
<dbReference type="Proteomes" id="UP001370490">
    <property type="component" value="Unassembled WGS sequence"/>
</dbReference>
<proteinExistence type="predicted"/>
<keyword evidence="5" id="KW-0732">Signal</keyword>
<keyword evidence="4" id="KW-0812">Transmembrane</keyword>
<evidence type="ECO:0000313" key="10">
    <source>
        <dbReference type="EMBL" id="KAK6915919.1"/>
    </source>
</evidence>
<dbReference type="GO" id="GO:0005886">
    <property type="term" value="C:plasma membrane"/>
    <property type="evidence" value="ECO:0007669"/>
    <property type="project" value="UniProtKB-SubCell"/>
</dbReference>